<sequence>MLLNALLILLPLFIGYLIPLHSRTLLSGINGALGKMVYLILGLMGMSLAGIDDLGGSIAQILKISGVMLASLTLCNLALLWWLDRQRTLPLMEALQSAPNKLHMMWESLQLGLVVLAGFAFGLIVDLSSFPIEKFSEWALMLLLLFIGIQMRNSGMRLRQILLNRWGMTIAIGVMLSSWLGALIAALVLSLPATHALAMASSFGWYSLSGILVADKLGPVMGSAAFLNDLGRELIAILIIPLLMRRHPSAAIGYGGATALDFTLPVIQRSGGGGVVPVAIVSGFILSLLGPILILGFLAL</sequence>
<feature type="transmembrane region" description="Helical" evidence="1">
    <location>
        <begin position="104"/>
        <end position="125"/>
    </location>
</feature>
<dbReference type="PATRIC" id="fig|652.5.peg.1487"/>
<reference evidence="2 3" key="2">
    <citation type="journal article" date="2016" name="Genome Announc.">
        <title>Complete Genome Sequence of the Highly Virulent Aeromonas schubertii Strain WL1483, Isolated from Diseased Snakehead Fish (Channa argus) in China.</title>
        <authorList>
            <person name="Liu L."/>
            <person name="Li N."/>
            <person name="Zhang D."/>
            <person name="Fu X."/>
            <person name="Shi C."/>
            <person name="Lin Q."/>
            <person name="Hao G."/>
        </authorList>
    </citation>
    <scope>NUCLEOTIDE SEQUENCE [LARGE SCALE GENOMIC DNA]</scope>
    <source>
        <strain evidence="2 3">WL1483</strain>
    </source>
</reference>
<accession>A0A0S2SHB9</accession>
<dbReference type="Pfam" id="PF03956">
    <property type="entry name" value="Lys_export"/>
    <property type="match status" value="1"/>
</dbReference>
<keyword evidence="1" id="KW-0812">Transmembrane</keyword>
<keyword evidence="1" id="KW-1133">Transmembrane helix</keyword>
<name>A0A0S2SHB9_9GAMM</name>
<proteinExistence type="predicted"/>
<dbReference type="PANTHER" id="PTHR35804">
    <property type="entry name" value="LYSINE EXPORTER LYSO"/>
    <property type="match status" value="1"/>
</dbReference>
<feature type="transmembrane region" description="Helical" evidence="1">
    <location>
        <begin position="166"/>
        <end position="189"/>
    </location>
</feature>
<gene>
    <name evidence="2" type="ORF">WL1483_1668</name>
</gene>
<dbReference type="RefSeq" id="WP_060585059.1">
    <property type="nucleotide sequence ID" value="NZ_CP013067.1"/>
</dbReference>
<evidence type="ECO:0000313" key="2">
    <source>
        <dbReference type="EMBL" id="ALP41087.1"/>
    </source>
</evidence>
<dbReference type="EMBL" id="CP013067">
    <property type="protein sequence ID" value="ALP41087.1"/>
    <property type="molecule type" value="Genomic_DNA"/>
</dbReference>
<evidence type="ECO:0008006" key="4">
    <source>
        <dbReference type="Google" id="ProtNLM"/>
    </source>
</evidence>
<feature type="transmembrane region" description="Helical" evidence="1">
    <location>
        <begin position="57"/>
        <end position="83"/>
    </location>
</feature>
<feature type="transmembrane region" description="Helical" evidence="1">
    <location>
        <begin position="33"/>
        <end position="51"/>
    </location>
</feature>
<protein>
    <recommendedName>
        <fullName evidence="4">Surface protein</fullName>
    </recommendedName>
</protein>
<dbReference type="AlphaFoldDB" id="A0A0S2SHB9"/>
<dbReference type="KEGG" id="asr:WL1483_1668"/>
<organism evidence="2 3">
    <name type="scientific">Aeromonas schubertii</name>
    <dbReference type="NCBI Taxonomy" id="652"/>
    <lineage>
        <taxon>Bacteria</taxon>
        <taxon>Pseudomonadati</taxon>
        <taxon>Pseudomonadota</taxon>
        <taxon>Gammaproteobacteria</taxon>
        <taxon>Aeromonadales</taxon>
        <taxon>Aeromonadaceae</taxon>
        <taxon>Aeromonas</taxon>
    </lineage>
</organism>
<keyword evidence="1" id="KW-0472">Membrane</keyword>
<feature type="transmembrane region" description="Helical" evidence="1">
    <location>
        <begin position="274"/>
        <end position="299"/>
    </location>
</feature>
<feature type="transmembrane region" description="Helical" evidence="1">
    <location>
        <begin position="137"/>
        <end position="154"/>
    </location>
</feature>
<feature type="transmembrane region" description="Helical" evidence="1">
    <location>
        <begin position="6"/>
        <end position="26"/>
    </location>
</feature>
<dbReference type="PANTHER" id="PTHR35804:SF1">
    <property type="entry name" value="LYSINE EXPORTER LYSO"/>
    <property type="match status" value="1"/>
</dbReference>
<dbReference type="Proteomes" id="UP000058114">
    <property type="component" value="Chromosome"/>
</dbReference>
<reference evidence="3" key="1">
    <citation type="submission" date="2015-10" db="EMBL/GenBank/DDBJ databases">
        <title>Complete Genome Sequence of Aeromonas schubertii strain WL1483.</title>
        <authorList>
            <person name="Liu L."/>
        </authorList>
    </citation>
    <scope>NUCLEOTIDE SEQUENCE [LARGE SCALE GENOMIC DNA]</scope>
    <source>
        <strain evidence="3">WL1483</strain>
    </source>
</reference>
<dbReference type="GO" id="GO:0005886">
    <property type="term" value="C:plasma membrane"/>
    <property type="evidence" value="ECO:0007669"/>
    <property type="project" value="TreeGrafter"/>
</dbReference>
<dbReference type="GO" id="GO:0015661">
    <property type="term" value="F:L-lysine efflux transmembrane transporter activity"/>
    <property type="evidence" value="ECO:0007669"/>
    <property type="project" value="InterPro"/>
</dbReference>
<evidence type="ECO:0000313" key="3">
    <source>
        <dbReference type="Proteomes" id="UP000058114"/>
    </source>
</evidence>
<evidence type="ECO:0000256" key="1">
    <source>
        <dbReference type="SAM" id="Phobius"/>
    </source>
</evidence>
<dbReference type="InterPro" id="IPR005642">
    <property type="entry name" value="LysO"/>
</dbReference>